<dbReference type="EnsemblMetazoa" id="AQUA015108-RA">
    <property type="protein sequence ID" value="AQUA015108-PA"/>
    <property type="gene ID" value="AQUA015108"/>
</dbReference>
<accession>A0A182XTG9</accession>
<evidence type="ECO:0000313" key="1">
    <source>
        <dbReference type="EnsemblMetazoa" id="AQUA015108-PA"/>
    </source>
</evidence>
<reference evidence="1" key="1">
    <citation type="submission" date="2020-05" db="UniProtKB">
        <authorList>
            <consortium name="EnsemblMetazoa"/>
        </authorList>
    </citation>
    <scope>IDENTIFICATION</scope>
    <source>
        <strain evidence="1">SANGQUA</strain>
    </source>
</reference>
<organism evidence="1 2">
    <name type="scientific">Anopheles quadriannulatus</name>
    <name type="common">Mosquito</name>
    <dbReference type="NCBI Taxonomy" id="34691"/>
    <lineage>
        <taxon>Eukaryota</taxon>
        <taxon>Metazoa</taxon>
        <taxon>Ecdysozoa</taxon>
        <taxon>Arthropoda</taxon>
        <taxon>Hexapoda</taxon>
        <taxon>Insecta</taxon>
        <taxon>Pterygota</taxon>
        <taxon>Neoptera</taxon>
        <taxon>Endopterygota</taxon>
        <taxon>Diptera</taxon>
        <taxon>Nematocera</taxon>
        <taxon>Culicoidea</taxon>
        <taxon>Culicidae</taxon>
        <taxon>Anophelinae</taxon>
        <taxon>Anopheles</taxon>
    </lineage>
</organism>
<name>A0A182XTG9_ANOQN</name>
<evidence type="ECO:0000313" key="2">
    <source>
        <dbReference type="Proteomes" id="UP000076407"/>
    </source>
</evidence>
<dbReference type="VEuPathDB" id="VectorBase:AQUA015108"/>
<proteinExistence type="predicted"/>
<protein>
    <submittedName>
        <fullName evidence="1">Uncharacterized protein</fullName>
    </submittedName>
</protein>
<dbReference type="Proteomes" id="UP000076407">
    <property type="component" value="Unassembled WGS sequence"/>
</dbReference>
<keyword evidence="2" id="KW-1185">Reference proteome</keyword>
<dbReference type="AlphaFoldDB" id="A0A182XTG9"/>
<sequence>MLNISISVSFDAQASTGTRYTRLGVVALKPCTRTALTGGTLLFAAA</sequence>